<dbReference type="InterPro" id="IPR041128">
    <property type="entry name" value="Arg_decarbox_C"/>
</dbReference>
<dbReference type="GO" id="GO:0006527">
    <property type="term" value="P:L-arginine catabolic process"/>
    <property type="evidence" value="ECO:0007669"/>
    <property type="project" value="InterPro"/>
</dbReference>
<dbReference type="Gene3D" id="1.10.287.3440">
    <property type="match status" value="1"/>
</dbReference>
<keyword evidence="8" id="KW-0460">Magnesium</keyword>
<proteinExistence type="inferred from homology"/>
<dbReference type="SUPFAM" id="SSF50621">
    <property type="entry name" value="Alanine racemase C-terminal domain-like"/>
    <property type="match status" value="1"/>
</dbReference>
<evidence type="ECO:0000256" key="4">
    <source>
        <dbReference type="ARBA" id="ARBA00008357"/>
    </source>
</evidence>
<organism evidence="19 20">
    <name type="scientific">Neiella marina</name>
    <dbReference type="NCBI Taxonomy" id="508461"/>
    <lineage>
        <taxon>Bacteria</taxon>
        <taxon>Pseudomonadati</taxon>
        <taxon>Pseudomonadota</taxon>
        <taxon>Gammaproteobacteria</taxon>
        <taxon>Alteromonadales</taxon>
        <taxon>Echinimonadaceae</taxon>
        <taxon>Neiella</taxon>
    </lineage>
</organism>
<evidence type="ECO:0000313" key="19">
    <source>
        <dbReference type="EMBL" id="GGA87494.1"/>
    </source>
</evidence>
<keyword evidence="7" id="KW-0210">Decarboxylase</keyword>
<dbReference type="PIRSF" id="PIRSF001336">
    <property type="entry name" value="Arg_decrbxlase"/>
    <property type="match status" value="1"/>
</dbReference>
<dbReference type="PRINTS" id="PR01180">
    <property type="entry name" value="ARGDCRBXLASE"/>
</dbReference>
<dbReference type="Gene3D" id="3.20.20.10">
    <property type="entry name" value="Alanine racemase"/>
    <property type="match status" value="1"/>
</dbReference>
<dbReference type="GO" id="GO:0008792">
    <property type="term" value="F:arginine decarboxylase activity"/>
    <property type="evidence" value="ECO:0007669"/>
    <property type="project" value="UniProtKB-UniRule"/>
</dbReference>
<dbReference type="EC" id="4.1.1.19" evidence="5 13"/>
<evidence type="ECO:0000256" key="9">
    <source>
        <dbReference type="ARBA" id="ARBA00022898"/>
    </source>
</evidence>
<dbReference type="AlphaFoldDB" id="A0A8J2XPC7"/>
<dbReference type="Proteomes" id="UP000619743">
    <property type="component" value="Unassembled WGS sequence"/>
</dbReference>
<protein>
    <recommendedName>
        <fullName evidence="5 13">Arginine decarboxylase</fullName>
        <ecNumber evidence="5 13">4.1.1.19</ecNumber>
    </recommendedName>
</protein>
<dbReference type="NCBIfam" id="TIGR01273">
    <property type="entry name" value="speA"/>
    <property type="match status" value="1"/>
</dbReference>
<feature type="active site" description="Proton donor" evidence="15">
    <location>
        <position position="541"/>
    </location>
</feature>
<evidence type="ECO:0000259" key="16">
    <source>
        <dbReference type="Pfam" id="PF02784"/>
    </source>
</evidence>
<keyword evidence="9 14" id="KW-0663">Pyridoxal phosphate</keyword>
<dbReference type="InterPro" id="IPR040634">
    <property type="entry name" value="Arg_decarb_HB"/>
</dbReference>
<dbReference type="GO" id="GO:0046872">
    <property type="term" value="F:metal ion binding"/>
    <property type="evidence" value="ECO:0007669"/>
    <property type="project" value="UniProtKB-KW"/>
</dbReference>
<feature type="domain" description="Arginine decarboxylase C-terminal helical" evidence="18">
    <location>
        <begin position="620"/>
        <end position="673"/>
    </location>
</feature>
<evidence type="ECO:0000256" key="13">
    <source>
        <dbReference type="NCBIfam" id="TIGR01273"/>
    </source>
</evidence>
<evidence type="ECO:0000256" key="15">
    <source>
        <dbReference type="PIRSR" id="PIRSR600183-50"/>
    </source>
</evidence>
<dbReference type="EMBL" id="BMDX01000022">
    <property type="protein sequence ID" value="GGA87494.1"/>
    <property type="molecule type" value="Genomic_DNA"/>
</dbReference>
<dbReference type="Gene3D" id="2.40.37.10">
    <property type="entry name" value="Lyase, Ornithine Decarboxylase, Chain A, domain 1"/>
    <property type="match status" value="1"/>
</dbReference>
<dbReference type="Pfam" id="PF17944">
    <property type="entry name" value="Arg_decarbox_C"/>
    <property type="match status" value="1"/>
</dbReference>
<dbReference type="Pfam" id="PF17810">
    <property type="entry name" value="Arg_decarb_HB"/>
    <property type="match status" value="1"/>
</dbReference>
<dbReference type="CDD" id="cd06830">
    <property type="entry name" value="PLPDE_III_ADC"/>
    <property type="match status" value="1"/>
</dbReference>
<feature type="modified residue" description="N6-(pyridoxal phosphate)lysine" evidence="14">
    <location>
        <position position="143"/>
    </location>
</feature>
<dbReference type="InterPro" id="IPR022653">
    <property type="entry name" value="De-COase2_pyr-phos_BS"/>
</dbReference>
<comment type="similarity">
    <text evidence="4">Belongs to the Orn/Lys/Arg decarboxylase class-II family. SpeA subfamily.</text>
</comment>
<name>A0A8J2XPC7_9GAMM</name>
<dbReference type="InterPro" id="IPR022644">
    <property type="entry name" value="De-COase2_N"/>
</dbReference>
<dbReference type="PRINTS" id="PR01179">
    <property type="entry name" value="ODADCRBXLASE"/>
</dbReference>
<evidence type="ECO:0000256" key="3">
    <source>
        <dbReference type="ARBA" id="ARBA00002257"/>
    </source>
</evidence>
<dbReference type="SUPFAM" id="SSF51419">
    <property type="entry name" value="PLP-binding barrel"/>
    <property type="match status" value="1"/>
</dbReference>
<evidence type="ECO:0000259" key="18">
    <source>
        <dbReference type="Pfam" id="PF17944"/>
    </source>
</evidence>
<dbReference type="InterPro" id="IPR009006">
    <property type="entry name" value="Ala_racemase/Decarboxylase_C"/>
</dbReference>
<keyword evidence="12" id="KW-0456">Lyase</keyword>
<evidence type="ECO:0000256" key="5">
    <source>
        <dbReference type="ARBA" id="ARBA00012426"/>
    </source>
</evidence>
<evidence type="ECO:0000256" key="7">
    <source>
        <dbReference type="ARBA" id="ARBA00022793"/>
    </source>
</evidence>
<evidence type="ECO:0000259" key="17">
    <source>
        <dbReference type="Pfam" id="PF17810"/>
    </source>
</evidence>
<dbReference type="GO" id="GO:0008295">
    <property type="term" value="P:spermidine biosynthetic process"/>
    <property type="evidence" value="ECO:0007669"/>
    <property type="project" value="UniProtKB-UniRule"/>
</dbReference>
<evidence type="ECO:0000256" key="12">
    <source>
        <dbReference type="ARBA" id="ARBA00023239"/>
    </source>
</evidence>
<dbReference type="InterPro" id="IPR002985">
    <property type="entry name" value="Arg_decrbxlase"/>
</dbReference>
<evidence type="ECO:0000256" key="1">
    <source>
        <dbReference type="ARBA" id="ARBA00001933"/>
    </source>
</evidence>
<dbReference type="NCBIfam" id="NF003763">
    <property type="entry name" value="PRK05354.1"/>
    <property type="match status" value="1"/>
</dbReference>
<keyword evidence="11" id="KW-0620">Polyamine biosynthesis</keyword>
<reference evidence="20" key="1">
    <citation type="journal article" date="2019" name="Int. J. Syst. Evol. Microbiol.">
        <title>The Global Catalogue of Microorganisms (GCM) 10K type strain sequencing project: providing services to taxonomists for standard genome sequencing and annotation.</title>
        <authorList>
            <consortium name="The Broad Institute Genomics Platform"/>
            <consortium name="The Broad Institute Genome Sequencing Center for Infectious Disease"/>
            <person name="Wu L."/>
            <person name="Ma J."/>
        </authorList>
    </citation>
    <scope>NUCLEOTIDE SEQUENCE [LARGE SCALE GENOMIC DNA]</scope>
    <source>
        <strain evidence="20">CGMCC 1.10130</strain>
    </source>
</reference>
<gene>
    <name evidence="19" type="primary">speA</name>
    <name evidence="19" type="ORF">GCM10011369_31940</name>
</gene>
<evidence type="ECO:0000313" key="20">
    <source>
        <dbReference type="Proteomes" id="UP000619743"/>
    </source>
</evidence>
<accession>A0A8J2XPC7</accession>
<dbReference type="Gene3D" id="1.20.58.930">
    <property type="match status" value="1"/>
</dbReference>
<dbReference type="PANTHER" id="PTHR43295">
    <property type="entry name" value="ARGININE DECARBOXYLASE"/>
    <property type="match status" value="1"/>
</dbReference>
<keyword evidence="10" id="KW-0745">Spermidine biosynthesis</keyword>
<dbReference type="InterPro" id="IPR000183">
    <property type="entry name" value="Orn/DAP/Arg_de-COase"/>
</dbReference>
<evidence type="ECO:0000256" key="6">
    <source>
        <dbReference type="ARBA" id="ARBA00022723"/>
    </source>
</evidence>
<comment type="cofactor">
    <cofactor evidence="1 14">
        <name>pyridoxal 5'-phosphate</name>
        <dbReference type="ChEBI" id="CHEBI:597326"/>
    </cofactor>
</comment>
<evidence type="ECO:0000256" key="11">
    <source>
        <dbReference type="ARBA" id="ARBA00023115"/>
    </source>
</evidence>
<evidence type="ECO:0000256" key="8">
    <source>
        <dbReference type="ARBA" id="ARBA00022842"/>
    </source>
</evidence>
<comment type="caution">
    <text evidence="19">The sequence shown here is derived from an EMBL/GenBank/DDBJ whole genome shotgun (WGS) entry which is preliminary data.</text>
</comment>
<dbReference type="PANTHER" id="PTHR43295:SF9">
    <property type="entry name" value="BIOSYNTHETIC ARGININE DECARBOXYLASE"/>
    <property type="match status" value="1"/>
</dbReference>
<dbReference type="InterPro" id="IPR029066">
    <property type="entry name" value="PLP-binding_barrel"/>
</dbReference>
<feature type="domain" description="Arginine decarboxylase helical bundle" evidence="17">
    <location>
        <begin position="410"/>
        <end position="490"/>
    </location>
</feature>
<comment type="function">
    <text evidence="3">Catalyzes the biosynthesis of agmatine from arginine.</text>
</comment>
<dbReference type="Pfam" id="PF02784">
    <property type="entry name" value="Orn_Arg_deC_N"/>
    <property type="match status" value="1"/>
</dbReference>
<evidence type="ECO:0000256" key="14">
    <source>
        <dbReference type="PIRSR" id="PIRSR001336-50"/>
    </source>
</evidence>
<evidence type="ECO:0000256" key="10">
    <source>
        <dbReference type="ARBA" id="ARBA00023066"/>
    </source>
</evidence>
<comment type="cofactor">
    <cofactor evidence="2">
        <name>Mg(2+)</name>
        <dbReference type="ChEBI" id="CHEBI:18420"/>
    </cofactor>
</comment>
<feature type="domain" description="Orn/DAP/Arg decarboxylase 2 N-terminal" evidence="16">
    <location>
        <begin position="131"/>
        <end position="385"/>
    </location>
</feature>
<evidence type="ECO:0000256" key="2">
    <source>
        <dbReference type="ARBA" id="ARBA00001946"/>
    </source>
</evidence>
<dbReference type="PROSITE" id="PS00878">
    <property type="entry name" value="ODR_DC_2_1"/>
    <property type="match status" value="1"/>
</dbReference>
<sequence length="678" mass="77172">MVVKLLWIQWDFYGKIARPKNEPQTAAGHKLNTGEHALEGNEKLNSSGQWTTAQSAELYSVERWGNDYFGYNQDGFVTAKTLNTEVPLMDIVQGIAERDLSMPVLLRIENILDAQLFRLNEAFARAINVCGYQNKYRGVYPIKVNQQAQVVEEIAAFGARYQHGFEVGSKAEMIAVLATLEEPGSLIVCNGYKDPEFVELGLHANKVGFNCFFVLETPSELPIIIERSKALGIRPRIGVRVKMTTKVSGHWNTTSGDRGVFGLSTTQLIDVVDELKQNDMLDCLELLHCHLGSQIPNIREIRSGVVEACRFYADLIKEGAALSYIDLGGGLAVDYTGARSTDGQSRNYSLEEYCEDIVDSIKTTMDQYGIAHPTIVTESGRATVAYSSMLLFNILDVNTFEPTNLPEQTENEHQQLRHMRDILTYLRPQRVQECFNDAHFHRQEIRELFKRGQIDLRTRSIAENLFLDILHKIADILDQMPRIPSDMEGLRESLADIYYGNFSLFQSLPDIWAIEQLFPVMPIHRLDEEPTRQAVLADITCDCDGKIDRFIDPWTGAKNTLPLHELKRGEDYYLGVFLVGAYQETLGDLHNLFGDTHVVSVRLNSDGSYDFVKEIQGDTIADVLSYVEYQPKEMLERYRKTAERAVREGRITVRERQQMMKAFNASMQGYTYYEEEHY</sequence>
<keyword evidence="6" id="KW-0479">Metal-binding</keyword>
<keyword evidence="20" id="KW-1185">Reference proteome</keyword>